<keyword evidence="2" id="KW-1185">Reference proteome</keyword>
<dbReference type="Proteomes" id="UP001311232">
    <property type="component" value="Unassembled WGS sequence"/>
</dbReference>
<protein>
    <submittedName>
        <fullName evidence="1">Uncharacterized protein</fullName>
    </submittedName>
</protein>
<accession>A0AAV9R407</accession>
<proteinExistence type="predicted"/>
<organism evidence="1 2">
    <name type="scientific">Crenichthys baileyi</name>
    <name type="common">White River springfish</name>
    <dbReference type="NCBI Taxonomy" id="28760"/>
    <lineage>
        <taxon>Eukaryota</taxon>
        <taxon>Metazoa</taxon>
        <taxon>Chordata</taxon>
        <taxon>Craniata</taxon>
        <taxon>Vertebrata</taxon>
        <taxon>Euteleostomi</taxon>
        <taxon>Actinopterygii</taxon>
        <taxon>Neopterygii</taxon>
        <taxon>Teleostei</taxon>
        <taxon>Neoteleostei</taxon>
        <taxon>Acanthomorphata</taxon>
        <taxon>Ovalentaria</taxon>
        <taxon>Atherinomorphae</taxon>
        <taxon>Cyprinodontiformes</taxon>
        <taxon>Goodeidae</taxon>
        <taxon>Crenichthys</taxon>
    </lineage>
</organism>
<gene>
    <name evidence="1" type="ORF">CRENBAI_026901</name>
</gene>
<dbReference type="AlphaFoldDB" id="A0AAV9R407"/>
<comment type="caution">
    <text evidence="1">The sequence shown here is derived from an EMBL/GenBank/DDBJ whole genome shotgun (WGS) entry which is preliminary data.</text>
</comment>
<reference evidence="1 2" key="1">
    <citation type="submission" date="2021-06" db="EMBL/GenBank/DDBJ databases">
        <authorList>
            <person name="Palmer J.M."/>
        </authorList>
    </citation>
    <scope>NUCLEOTIDE SEQUENCE [LARGE SCALE GENOMIC DNA]</scope>
    <source>
        <strain evidence="1 2">MEX-2019</strain>
        <tissue evidence="1">Muscle</tissue>
    </source>
</reference>
<name>A0AAV9R407_9TELE</name>
<evidence type="ECO:0000313" key="2">
    <source>
        <dbReference type="Proteomes" id="UP001311232"/>
    </source>
</evidence>
<dbReference type="EMBL" id="JAHHUM010002396">
    <property type="protein sequence ID" value="KAK5603843.1"/>
    <property type="molecule type" value="Genomic_DNA"/>
</dbReference>
<evidence type="ECO:0000313" key="1">
    <source>
        <dbReference type="EMBL" id="KAK5603843.1"/>
    </source>
</evidence>
<sequence length="110" mass="12406">MSCKPLDGETLRVMEFVFPSLGVRHAVCYHSTPNFFLIGHFPTLPPLTNSYFFFLYGSTRPNCFPAPINIYSTKEWLHLSHKTSCDVMEPGAGIGASWVALRRWTVHGSN</sequence>